<dbReference type="NCBIfam" id="NF003807">
    <property type="entry name" value="PRK05395.1-4"/>
    <property type="match status" value="1"/>
</dbReference>
<comment type="pathway">
    <text evidence="2 8">Metabolic intermediate biosynthesis; chorismate biosynthesis; chorismate from D-erythrose 4-phosphate and phosphoenolpyruvate: step 3/7.</text>
</comment>
<evidence type="ECO:0000256" key="8">
    <source>
        <dbReference type="HAMAP-Rule" id="MF_00169"/>
    </source>
</evidence>
<dbReference type="EC" id="4.2.1.10" evidence="5 8"/>
<comment type="subunit">
    <text evidence="4 8">Homododecamer.</text>
</comment>
<dbReference type="Pfam" id="PF01220">
    <property type="entry name" value="DHquinase_II"/>
    <property type="match status" value="1"/>
</dbReference>
<organism evidence="12 13">
    <name type="scientific">Candidatus Pullichristensenella stercorigallinarum</name>
    <dbReference type="NCBI Taxonomy" id="2840909"/>
    <lineage>
        <taxon>Bacteria</taxon>
        <taxon>Bacillati</taxon>
        <taxon>Bacillota</taxon>
        <taxon>Clostridia</taxon>
        <taxon>Candidatus Pullichristensenella</taxon>
    </lineage>
</organism>
<dbReference type="Gene3D" id="3.40.50.9100">
    <property type="entry name" value="Dehydroquinase, class II"/>
    <property type="match status" value="1"/>
</dbReference>
<dbReference type="HAMAP" id="MF_00169">
    <property type="entry name" value="AroQ"/>
    <property type="match status" value="1"/>
</dbReference>
<dbReference type="Proteomes" id="UP000824260">
    <property type="component" value="Unassembled WGS sequence"/>
</dbReference>
<keyword evidence="6 8" id="KW-0057">Aromatic amino acid biosynthesis</keyword>
<evidence type="ECO:0000313" key="13">
    <source>
        <dbReference type="Proteomes" id="UP000824260"/>
    </source>
</evidence>
<evidence type="ECO:0000256" key="11">
    <source>
        <dbReference type="PIRSR" id="PIRSR001399-3"/>
    </source>
</evidence>
<comment type="catalytic activity">
    <reaction evidence="1 8">
        <text>3-dehydroquinate = 3-dehydroshikimate + H2O</text>
        <dbReference type="Rhea" id="RHEA:21096"/>
        <dbReference type="ChEBI" id="CHEBI:15377"/>
        <dbReference type="ChEBI" id="CHEBI:16630"/>
        <dbReference type="ChEBI" id="CHEBI:32364"/>
        <dbReference type="EC" id="4.2.1.10"/>
    </reaction>
</comment>
<dbReference type="InterPro" id="IPR001874">
    <property type="entry name" value="DHquinase_II"/>
</dbReference>
<evidence type="ECO:0000256" key="1">
    <source>
        <dbReference type="ARBA" id="ARBA00001864"/>
    </source>
</evidence>
<reference evidence="12" key="1">
    <citation type="submission" date="2020-10" db="EMBL/GenBank/DDBJ databases">
        <authorList>
            <person name="Gilroy R."/>
        </authorList>
    </citation>
    <scope>NUCLEOTIDE SEQUENCE</scope>
    <source>
        <strain evidence="12">ChiSjej6B24-2974</strain>
    </source>
</reference>
<dbReference type="PIRSF" id="PIRSF001399">
    <property type="entry name" value="DHquinase_II"/>
    <property type="match status" value="1"/>
</dbReference>
<comment type="similarity">
    <text evidence="3 8">Belongs to the type-II 3-dehydroquinase family.</text>
</comment>
<name>A0A9D0ZMA1_9FIRM</name>
<evidence type="ECO:0000256" key="2">
    <source>
        <dbReference type="ARBA" id="ARBA00004902"/>
    </source>
</evidence>
<dbReference type="NCBIfam" id="NF003806">
    <property type="entry name" value="PRK05395.1-3"/>
    <property type="match status" value="1"/>
</dbReference>
<dbReference type="SUPFAM" id="SSF52304">
    <property type="entry name" value="Type II 3-dehydroquinate dehydratase"/>
    <property type="match status" value="1"/>
</dbReference>
<dbReference type="PROSITE" id="PS01029">
    <property type="entry name" value="DEHYDROQUINASE_II"/>
    <property type="match status" value="1"/>
</dbReference>
<dbReference type="InterPro" id="IPR018509">
    <property type="entry name" value="DHquinase_II_CS"/>
</dbReference>
<dbReference type="PANTHER" id="PTHR21272">
    <property type="entry name" value="CATABOLIC 3-DEHYDROQUINASE"/>
    <property type="match status" value="1"/>
</dbReference>
<evidence type="ECO:0000256" key="4">
    <source>
        <dbReference type="ARBA" id="ARBA00011193"/>
    </source>
</evidence>
<dbReference type="NCBIfam" id="TIGR01088">
    <property type="entry name" value="aroQ"/>
    <property type="match status" value="1"/>
</dbReference>
<sequence>MKIMLLNGPNLNMTGMREPDIYGRTGYEEMMAQVEKAAQSRGHHLTCFQSNHEGALIDEIQRAWRENYDGIIINPGALTHYSYALRDALASVPIPAVEVHLSNIHNREEFRHRSVTAAVCIGQIAGFGYQGYILAMDALHAGKAVKKRSGEK</sequence>
<evidence type="ECO:0000256" key="9">
    <source>
        <dbReference type="PIRSR" id="PIRSR001399-1"/>
    </source>
</evidence>
<dbReference type="PANTHER" id="PTHR21272:SF3">
    <property type="entry name" value="CATABOLIC 3-DEHYDROQUINASE"/>
    <property type="match status" value="1"/>
</dbReference>
<dbReference type="GO" id="GO:0008652">
    <property type="term" value="P:amino acid biosynthetic process"/>
    <property type="evidence" value="ECO:0007669"/>
    <property type="project" value="UniProtKB-KW"/>
</dbReference>
<dbReference type="AlphaFoldDB" id="A0A9D0ZMA1"/>
<feature type="binding site" evidence="8 10">
    <location>
        <position position="80"/>
    </location>
    <ligand>
        <name>substrate</name>
    </ligand>
</feature>
<evidence type="ECO:0000256" key="10">
    <source>
        <dbReference type="PIRSR" id="PIRSR001399-2"/>
    </source>
</evidence>
<evidence type="ECO:0000313" key="12">
    <source>
        <dbReference type="EMBL" id="HIQ83130.1"/>
    </source>
</evidence>
<proteinExistence type="inferred from homology"/>
<protein>
    <recommendedName>
        <fullName evidence="5 8">3-dehydroquinate dehydratase</fullName>
        <shortName evidence="8">3-dehydroquinase</shortName>
        <ecNumber evidence="5 8">4.2.1.10</ecNumber>
    </recommendedName>
    <alternativeName>
        <fullName evidence="8">Type II DHQase</fullName>
    </alternativeName>
</protein>
<dbReference type="GO" id="GO:0019631">
    <property type="term" value="P:quinate catabolic process"/>
    <property type="evidence" value="ECO:0007669"/>
    <property type="project" value="TreeGrafter"/>
</dbReference>
<keyword evidence="8" id="KW-0028">Amino-acid biosynthesis</keyword>
<dbReference type="EMBL" id="DVFZ01000085">
    <property type="protein sequence ID" value="HIQ83130.1"/>
    <property type="molecule type" value="Genomic_DNA"/>
</dbReference>
<dbReference type="CDD" id="cd00466">
    <property type="entry name" value="DHQase_II"/>
    <property type="match status" value="1"/>
</dbReference>
<accession>A0A9D0ZMA1</accession>
<dbReference type="NCBIfam" id="NF003805">
    <property type="entry name" value="PRK05395.1-2"/>
    <property type="match status" value="1"/>
</dbReference>
<feature type="binding site" evidence="8 10">
    <location>
        <position position="87"/>
    </location>
    <ligand>
        <name>substrate</name>
    </ligand>
</feature>
<feature type="binding site" evidence="8 10">
    <location>
        <begin position="101"/>
        <end position="102"/>
    </location>
    <ligand>
        <name>substrate</name>
    </ligand>
</feature>
<comment type="caution">
    <text evidence="12">The sequence shown here is derived from an EMBL/GenBank/DDBJ whole genome shotgun (WGS) entry which is preliminary data.</text>
</comment>
<comment type="function">
    <text evidence="8">Catalyzes a trans-dehydration via an enolate intermediate.</text>
</comment>
<dbReference type="InterPro" id="IPR036441">
    <property type="entry name" value="DHquinase_II_sf"/>
</dbReference>
<feature type="active site" description="Proton acceptor" evidence="8 9">
    <location>
        <position position="22"/>
    </location>
</feature>
<feature type="active site" description="Proton donor" evidence="8 9">
    <location>
        <position position="100"/>
    </location>
</feature>
<evidence type="ECO:0000256" key="5">
    <source>
        <dbReference type="ARBA" id="ARBA00012060"/>
    </source>
</evidence>
<feature type="site" description="Transition state stabilizer" evidence="8 11">
    <location>
        <position position="17"/>
    </location>
</feature>
<keyword evidence="7 8" id="KW-0456">Lyase</keyword>
<dbReference type="GO" id="GO:0009423">
    <property type="term" value="P:chorismate biosynthetic process"/>
    <property type="evidence" value="ECO:0007669"/>
    <property type="project" value="UniProtKB-UniRule"/>
</dbReference>
<dbReference type="GO" id="GO:0009073">
    <property type="term" value="P:aromatic amino acid family biosynthetic process"/>
    <property type="evidence" value="ECO:0007669"/>
    <property type="project" value="UniProtKB-KW"/>
</dbReference>
<reference evidence="12" key="2">
    <citation type="journal article" date="2021" name="PeerJ">
        <title>Extensive microbial diversity within the chicken gut microbiome revealed by metagenomics and culture.</title>
        <authorList>
            <person name="Gilroy R."/>
            <person name="Ravi A."/>
            <person name="Getino M."/>
            <person name="Pursley I."/>
            <person name="Horton D.L."/>
            <person name="Alikhan N.F."/>
            <person name="Baker D."/>
            <person name="Gharbi K."/>
            <person name="Hall N."/>
            <person name="Watson M."/>
            <person name="Adriaenssens E.M."/>
            <person name="Foster-Nyarko E."/>
            <person name="Jarju S."/>
            <person name="Secka A."/>
            <person name="Antonio M."/>
            <person name="Oren A."/>
            <person name="Chaudhuri R.R."/>
            <person name="La Ragione R."/>
            <person name="Hildebrand F."/>
            <person name="Pallen M.J."/>
        </authorList>
    </citation>
    <scope>NUCLEOTIDE SEQUENCE</scope>
    <source>
        <strain evidence="12">ChiSjej6B24-2974</strain>
    </source>
</reference>
<gene>
    <name evidence="8 12" type="primary">aroQ</name>
    <name evidence="12" type="ORF">IAA52_08505</name>
</gene>
<evidence type="ECO:0000256" key="3">
    <source>
        <dbReference type="ARBA" id="ARBA00011037"/>
    </source>
</evidence>
<dbReference type="GO" id="GO:0003855">
    <property type="term" value="F:3-dehydroquinate dehydratase activity"/>
    <property type="evidence" value="ECO:0007669"/>
    <property type="project" value="UniProtKB-UniRule"/>
</dbReference>
<evidence type="ECO:0000256" key="6">
    <source>
        <dbReference type="ARBA" id="ARBA00023141"/>
    </source>
</evidence>
<feature type="binding site" evidence="8 10">
    <location>
        <position position="111"/>
    </location>
    <ligand>
        <name>substrate</name>
    </ligand>
</feature>
<evidence type="ECO:0000256" key="7">
    <source>
        <dbReference type="ARBA" id="ARBA00023239"/>
    </source>
</evidence>
<feature type="binding site" evidence="8 10">
    <location>
        <position position="74"/>
    </location>
    <ligand>
        <name>substrate</name>
    </ligand>
</feature>